<name>A0A366R157_9HYPO</name>
<dbReference type="GeneID" id="41999103"/>
<dbReference type="RefSeq" id="XP_031012127.1">
    <property type="nucleotide sequence ID" value="XM_031163807.1"/>
</dbReference>
<dbReference type="EMBL" id="QKXC01000250">
    <property type="protein sequence ID" value="RBR09925.1"/>
    <property type="molecule type" value="Genomic_DNA"/>
</dbReference>
<evidence type="ECO:0000313" key="2">
    <source>
        <dbReference type="Proteomes" id="UP000253153"/>
    </source>
</evidence>
<keyword evidence="2" id="KW-1185">Reference proteome</keyword>
<sequence length="165" mass="18717">MVPPAFPLHPEKDIDFEDATYRGELKNHLYEFADYLIDNFFLPLKALTKKTPQPTPASHSAVMKPQRQDRVFSDTPERLATLRGACLIRDWHRGVISRKFDRAEALKRFQQHGDNKAVDQDDVPLAEPGQMFDYLEVAHILSHSLTQLNSSKELNSSKVAGTGDT</sequence>
<dbReference type="AlphaFoldDB" id="A0A366R157"/>
<reference evidence="1 2" key="1">
    <citation type="submission" date="2018-06" db="EMBL/GenBank/DDBJ databases">
        <title>Fusarium incarnatum-equiseti species complex species 28.</title>
        <authorList>
            <person name="Gardiner D.M."/>
        </authorList>
    </citation>
    <scope>NUCLEOTIDE SEQUENCE [LARGE SCALE GENOMIC DNA]</scope>
    <source>
        <strain evidence="1 2">FIESC_28</strain>
    </source>
</reference>
<accession>A0A366R157</accession>
<evidence type="ECO:0000313" key="1">
    <source>
        <dbReference type="EMBL" id="RBR09925.1"/>
    </source>
</evidence>
<protein>
    <recommendedName>
        <fullName evidence="3">HNH nuclease domain-containing protein</fullName>
    </recommendedName>
</protein>
<dbReference type="Proteomes" id="UP000253153">
    <property type="component" value="Unassembled WGS sequence"/>
</dbReference>
<comment type="caution">
    <text evidence="1">The sequence shown here is derived from an EMBL/GenBank/DDBJ whole genome shotgun (WGS) entry which is preliminary data.</text>
</comment>
<organism evidence="1 2">
    <name type="scientific">Fusarium coffeatum</name>
    <dbReference type="NCBI Taxonomy" id="231269"/>
    <lineage>
        <taxon>Eukaryota</taxon>
        <taxon>Fungi</taxon>
        <taxon>Dikarya</taxon>
        <taxon>Ascomycota</taxon>
        <taxon>Pezizomycotina</taxon>
        <taxon>Sordariomycetes</taxon>
        <taxon>Hypocreomycetidae</taxon>
        <taxon>Hypocreales</taxon>
        <taxon>Nectriaceae</taxon>
        <taxon>Fusarium</taxon>
        <taxon>Fusarium incarnatum-equiseti species complex</taxon>
    </lineage>
</organism>
<dbReference type="OrthoDB" id="2104739at2759"/>
<gene>
    <name evidence="1" type="ORF">FIESC28_09671</name>
</gene>
<proteinExistence type="predicted"/>
<evidence type="ECO:0008006" key="3">
    <source>
        <dbReference type="Google" id="ProtNLM"/>
    </source>
</evidence>